<dbReference type="OrthoDB" id="1924787at2759"/>
<dbReference type="GO" id="GO:0003677">
    <property type="term" value="F:DNA binding"/>
    <property type="evidence" value="ECO:0007669"/>
    <property type="project" value="InterPro"/>
</dbReference>
<dbReference type="CDD" id="cd15482">
    <property type="entry name" value="Sialidase_non-viral"/>
    <property type="match status" value="1"/>
</dbReference>
<dbReference type="Pfam" id="PF04082">
    <property type="entry name" value="Fungal_trans"/>
    <property type="match status" value="1"/>
</dbReference>
<keyword evidence="1" id="KW-0539">Nucleus</keyword>
<sequence>MMEMLNSSTGYIVENAIDSEIRIRVWWALFMADNWCSSSLGLPRQMKDSTRPDRLPVDEHLFASLAPESPCSMVQGCRIPGLWAHMVTLVELFPLIQDLNRRVVHERQLSQTQLEHDTNQLAQRLELGRGTGGPFLALHLGFHHYATLLYYQYLDTAFIQTTQSRLFAARCKHHALGYSTLLARGRQQPGCEAVYPTTTSSSSGEKDTSSFDHFSHHDANHPSISLSPLLSPLAHACVTPPPTPEPFSTFTNNAAFFPADNYSSWRTIYGRTLQLPDGSFLMTWEDYPPEPPQVAFPIYRSTDGGATWSEYSRVEDTVDGWGLRYQPFLYTLETAWGEYDAGTILISGASVPADLSEAFLDIYASRDAGLTWEFVSHIAYGAGPETVTNGNDAIWEPSFIPYGDQLICFYSDQRDPAHGQKMVAVTTSDLKS</sequence>
<dbReference type="Gene3D" id="2.120.10.10">
    <property type="match status" value="1"/>
</dbReference>
<dbReference type="PANTHER" id="PTHR38792:SF3">
    <property type="entry name" value="BNR_ASP-BOX REPEAT DOMAIN PROTEIN (AFU_ORTHOLOGUE AFUA_7G06430)-RELATED"/>
    <property type="match status" value="1"/>
</dbReference>
<reference evidence="3" key="1">
    <citation type="submission" date="2022-11" db="EMBL/GenBank/DDBJ databases">
        <authorList>
            <person name="Petersen C."/>
        </authorList>
    </citation>
    <scope>NUCLEOTIDE SEQUENCE</scope>
    <source>
        <strain evidence="3">IBT 20477</strain>
    </source>
</reference>
<organism evidence="3 4">
    <name type="scientific">Penicillium cf. viridicatum</name>
    <dbReference type="NCBI Taxonomy" id="2972119"/>
    <lineage>
        <taxon>Eukaryota</taxon>
        <taxon>Fungi</taxon>
        <taxon>Dikarya</taxon>
        <taxon>Ascomycota</taxon>
        <taxon>Pezizomycotina</taxon>
        <taxon>Eurotiomycetes</taxon>
        <taxon>Eurotiomycetidae</taxon>
        <taxon>Eurotiales</taxon>
        <taxon>Aspergillaceae</taxon>
        <taxon>Penicillium</taxon>
    </lineage>
</organism>
<reference evidence="3" key="2">
    <citation type="journal article" date="2023" name="IMA Fungus">
        <title>Comparative genomic study of the Penicillium genus elucidates a diverse pangenome and 15 lateral gene transfer events.</title>
        <authorList>
            <person name="Petersen C."/>
            <person name="Sorensen T."/>
            <person name="Nielsen M.R."/>
            <person name="Sondergaard T.E."/>
            <person name="Sorensen J.L."/>
            <person name="Fitzpatrick D.A."/>
            <person name="Frisvad J.C."/>
            <person name="Nielsen K.L."/>
        </authorList>
    </citation>
    <scope>NUCLEOTIDE SEQUENCE</scope>
    <source>
        <strain evidence="3">IBT 20477</strain>
    </source>
</reference>
<dbReference type="GO" id="GO:0008270">
    <property type="term" value="F:zinc ion binding"/>
    <property type="evidence" value="ECO:0007669"/>
    <property type="project" value="InterPro"/>
</dbReference>
<keyword evidence="4" id="KW-1185">Reference proteome</keyword>
<dbReference type="PANTHER" id="PTHR38792">
    <property type="entry name" value="BNR/ASP-BOX REPEAT DOMAIN PROTEIN (AFU_ORTHOLOGUE AFUA_7G06430)-RELATED"/>
    <property type="match status" value="1"/>
</dbReference>
<name>A0A9W9MX17_9EURO</name>
<dbReference type="CDD" id="cd12148">
    <property type="entry name" value="fungal_TF_MHR"/>
    <property type="match status" value="1"/>
</dbReference>
<gene>
    <name evidence="3" type="ORF">N7449_003492</name>
</gene>
<proteinExistence type="predicted"/>
<evidence type="ECO:0000259" key="2">
    <source>
        <dbReference type="Pfam" id="PF04082"/>
    </source>
</evidence>
<protein>
    <recommendedName>
        <fullName evidence="2">Xylanolytic transcriptional activator regulatory domain-containing protein</fullName>
    </recommendedName>
</protein>
<dbReference type="SUPFAM" id="SSF110296">
    <property type="entry name" value="Oligoxyloglucan reducing end-specific cellobiohydrolase"/>
    <property type="match status" value="1"/>
</dbReference>
<dbReference type="EMBL" id="JAPQKQ010000002">
    <property type="protein sequence ID" value="KAJ5209113.1"/>
    <property type="molecule type" value="Genomic_DNA"/>
</dbReference>
<evidence type="ECO:0000256" key="1">
    <source>
        <dbReference type="ARBA" id="ARBA00023242"/>
    </source>
</evidence>
<dbReference type="GO" id="GO:0006351">
    <property type="term" value="P:DNA-templated transcription"/>
    <property type="evidence" value="ECO:0007669"/>
    <property type="project" value="InterPro"/>
</dbReference>
<dbReference type="AlphaFoldDB" id="A0A9W9MX17"/>
<feature type="domain" description="Xylanolytic transcriptional activator regulatory" evidence="2">
    <location>
        <begin position="16"/>
        <end position="64"/>
    </location>
</feature>
<comment type="caution">
    <text evidence="3">The sequence shown here is derived from an EMBL/GenBank/DDBJ whole genome shotgun (WGS) entry which is preliminary data.</text>
</comment>
<evidence type="ECO:0000313" key="3">
    <source>
        <dbReference type="EMBL" id="KAJ5209113.1"/>
    </source>
</evidence>
<dbReference type="Proteomes" id="UP001150942">
    <property type="component" value="Unassembled WGS sequence"/>
</dbReference>
<dbReference type="InterPro" id="IPR007219">
    <property type="entry name" value="XnlR_reg_dom"/>
</dbReference>
<accession>A0A9W9MX17</accession>
<evidence type="ECO:0000313" key="4">
    <source>
        <dbReference type="Proteomes" id="UP001150942"/>
    </source>
</evidence>